<dbReference type="InterPro" id="IPR000850">
    <property type="entry name" value="Adenylat/UMP-CMP_kin"/>
</dbReference>
<feature type="binding site" evidence="5">
    <location>
        <position position="144"/>
    </location>
    <ligand>
        <name>AMP</name>
        <dbReference type="ChEBI" id="CHEBI:456215"/>
    </ligand>
</feature>
<feature type="binding site" evidence="5">
    <location>
        <position position="285"/>
    </location>
    <ligand>
        <name>AMP</name>
        <dbReference type="ChEBI" id="CHEBI:456215"/>
    </ligand>
</feature>
<comment type="caution">
    <text evidence="5">Lacks conserved residue(s) required for the propagation of feature annotation.</text>
</comment>
<evidence type="ECO:0000256" key="5">
    <source>
        <dbReference type="HAMAP-Rule" id="MF_00235"/>
    </source>
</evidence>
<dbReference type="HAMAP" id="MF_00235">
    <property type="entry name" value="Adenylate_kinase_Adk"/>
    <property type="match status" value="2"/>
</dbReference>
<dbReference type="Gene3D" id="3.40.50.300">
    <property type="entry name" value="P-loop containing nucleotide triphosphate hydrolases"/>
    <property type="match status" value="2"/>
</dbReference>
<keyword evidence="5 7" id="KW-0067">ATP-binding</keyword>
<keyword evidence="5" id="KW-0963">Cytoplasm</keyword>
<organism evidence="8 9">
    <name type="scientific">Candidatus Onthomorpha intestinigallinarum</name>
    <dbReference type="NCBI Taxonomy" id="2840880"/>
    <lineage>
        <taxon>Bacteria</taxon>
        <taxon>Pseudomonadati</taxon>
        <taxon>Bacteroidota</taxon>
        <taxon>Bacteroidia</taxon>
        <taxon>Bacteroidales</taxon>
        <taxon>Candidatus Onthomorpha</taxon>
    </lineage>
</organism>
<keyword evidence="4 5" id="KW-0418">Kinase</keyword>
<evidence type="ECO:0000256" key="7">
    <source>
        <dbReference type="RuleBase" id="RU003331"/>
    </source>
</evidence>
<reference evidence="8" key="2">
    <citation type="submission" date="2021-04" db="EMBL/GenBank/DDBJ databases">
        <authorList>
            <person name="Gilroy R."/>
        </authorList>
    </citation>
    <scope>NUCLEOTIDE SEQUENCE</scope>
    <source>
        <strain evidence="8">Gambia16-930</strain>
    </source>
</reference>
<evidence type="ECO:0000313" key="8">
    <source>
        <dbReference type="EMBL" id="HIW87498.1"/>
    </source>
</evidence>
<accession>A0A9D1RG55</accession>
<feature type="binding site" evidence="5">
    <location>
        <position position="133"/>
    </location>
    <ligand>
        <name>AMP</name>
        <dbReference type="ChEBI" id="CHEBI:456215"/>
    </ligand>
</feature>
<feature type="binding site" evidence="5">
    <location>
        <position position="339"/>
    </location>
    <ligand>
        <name>AMP</name>
        <dbReference type="ChEBI" id="CHEBI:456215"/>
    </ligand>
</feature>
<keyword evidence="1 5" id="KW-0808">Transferase</keyword>
<keyword evidence="2 5" id="KW-0545">Nucleotide biosynthesis</keyword>
<evidence type="ECO:0000256" key="3">
    <source>
        <dbReference type="ARBA" id="ARBA00022741"/>
    </source>
</evidence>
<feature type="binding site" evidence="5">
    <location>
        <position position="320"/>
    </location>
    <ligand>
        <name>ATP</name>
        <dbReference type="ChEBI" id="CHEBI:30616"/>
    </ligand>
</feature>
<comment type="function">
    <text evidence="5">Catalyzes the reversible transfer of the terminal phosphate group between ATP and AMP. Plays an important role in cellular energy homeostasis and in adenine nucleotide metabolism.</text>
</comment>
<gene>
    <name evidence="5" type="primary">adk</name>
    <name evidence="8" type="ORF">IAC47_04400</name>
</gene>
<evidence type="ECO:0000256" key="2">
    <source>
        <dbReference type="ARBA" id="ARBA00022727"/>
    </source>
</evidence>
<evidence type="ECO:0000256" key="1">
    <source>
        <dbReference type="ARBA" id="ARBA00022679"/>
    </source>
</evidence>
<feature type="binding site" evidence="5">
    <location>
        <position position="92"/>
    </location>
    <ligand>
        <name>AMP</name>
        <dbReference type="ChEBI" id="CHEBI:456215"/>
    </ligand>
</feature>
<dbReference type="GO" id="GO:0005737">
    <property type="term" value="C:cytoplasm"/>
    <property type="evidence" value="ECO:0007669"/>
    <property type="project" value="UniProtKB-SubCell"/>
</dbReference>
<feature type="binding site" evidence="5">
    <location>
        <position position="224"/>
    </location>
    <ligand>
        <name>AMP</name>
        <dbReference type="ChEBI" id="CHEBI:456215"/>
    </ligand>
</feature>
<evidence type="ECO:0000256" key="6">
    <source>
        <dbReference type="RuleBase" id="RU003330"/>
    </source>
</evidence>
<comment type="domain">
    <text evidence="5">Consists of three domains, a large central CORE domain and two small peripheral domains, NMPbind and LID, which undergo movements during catalysis. The LID domain closes over the site of phosphoryl transfer upon ATP binding. Assembling and dissambling the active center during each catalytic cycle provides an effective means to prevent ATP hydrolysis.</text>
</comment>
<feature type="binding site" evidence="5">
    <location>
        <position position="32"/>
    </location>
    <ligand>
        <name>AMP</name>
        <dbReference type="ChEBI" id="CHEBI:456215"/>
    </ligand>
</feature>
<dbReference type="EMBL" id="DXGG01000138">
    <property type="protein sequence ID" value="HIW87498.1"/>
    <property type="molecule type" value="Genomic_DNA"/>
</dbReference>
<dbReference type="Pfam" id="PF00406">
    <property type="entry name" value="ADK"/>
    <property type="match status" value="2"/>
</dbReference>
<feature type="region of interest" description="NMP" evidence="5">
    <location>
        <begin position="223"/>
        <end position="252"/>
    </location>
</feature>
<dbReference type="PRINTS" id="PR00094">
    <property type="entry name" value="ADENYLTKNASE"/>
</dbReference>
<evidence type="ECO:0000313" key="9">
    <source>
        <dbReference type="Proteomes" id="UP000824267"/>
    </source>
</evidence>
<evidence type="ECO:0000256" key="4">
    <source>
        <dbReference type="ARBA" id="ARBA00022777"/>
    </source>
</evidence>
<feature type="binding site" evidence="5">
    <location>
        <position position="327"/>
    </location>
    <ligand>
        <name>AMP</name>
        <dbReference type="ChEBI" id="CHEBI:456215"/>
    </ligand>
</feature>
<dbReference type="GO" id="GO:0004017">
    <property type="term" value="F:AMP kinase activity"/>
    <property type="evidence" value="ECO:0007669"/>
    <property type="project" value="UniProtKB-UniRule"/>
</dbReference>
<dbReference type="CDD" id="cd01428">
    <property type="entry name" value="ADK"/>
    <property type="match status" value="2"/>
</dbReference>
<dbReference type="PANTHER" id="PTHR23359">
    <property type="entry name" value="NUCLEOTIDE KINASE"/>
    <property type="match status" value="1"/>
</dbReference>
<dbReference type="NCBIfam" id="NF011104">
    <property type="entry name" value="PRK14531.1"/>
    <property type="match status" value="1"/>
</dbReference>
<feature type="binding site" evidence="5">
    <location>
        <position position="229"/>
    </location>
    <ligand>
        <name>AMP</name>
        <dbReference type="ChEBI" id="CHEBI:456215"/>
    </ligand>
</feature>
<feature type="binding site" evidence="5">
    <location>
        <position position="172"/>
    </location>
    <ligand>
        <name>ATP</name>
        <dbReference type="ChEBI" id="CHEBI:30616"/>
    </ligand>
</feature>
<protein>
    <recommendedName>
        <fullName evidence="5 7">Adenylate kinase</fullName>
        <shortName evidence="5">AK</shortName>
        <ecNumber evidence="5 7">2.7.4.3</ecNumber>
    </recommendedName>
    <alternativeName>
        <fullName evidence="5">ATP-AMP transphosphorylase</fullName>
    </alternativeName>
    <alternativeName>
        <fullName evidence="5">ATP:AMP phosphotransferase</fullName>
    </alternativeName>
    <alternativeName>
        <fullName evidence="5">Adenylate monophosphate kinase</fullName>
    </alternativeName>
</protein>
<keyword evidence="3 5" id="KW-0547">Nucleotide-binding</keyword>
<proteinExistence type="inferred from homology"/>
<comment type="similarity">
    <text evidence="5 6">Belongs to the adenylate kinase family.</text>
</comment>
<dbReference type="NCBIfam" id="NF011105">
    <property type="entry name" value="PRK14532.1"/>
    <property type="match status" value="1"/>
</dbReference>
<comment type="caution">
    <text evidence="8">The sequence shown here is derived from an EMBL/GenBank/DDBJ whole genome shotgun (WGS) entry which is preliminary data.</text>
</comment>
<feature type="binding site" evidence="5">
    <location>
        <begin position="11"/>
        <end position="16"/>
    </location>
    <ligand>
        <name>ATP</name>
        <dbReference type="ChEBI" id="CHEBI:30616"/>
    </ligand>
</feature>
<feature type="binding site" evidence="5">
    <location>
        <position position="127"/>
    </location>
    <ligand>
        <name>ATP</name>
        <dbReference type="ChEBI" id="CHEBI:30616"/>
    </ligand>
</feature>
<feature type="binding site" evidence="5">
    <location>
        <begin position="85"/>
        <end position="88"/>
    </location>
    <ligand>
        <name>AMP</name>
        <dbReference type="ChEBI" id="CHEBI:456215"/>
    </ligand>
</feature>
<comment type="subunit">
    <text evidence="5 7">Monomer.</text>
</comment>
<dbReference type="SUPFAM" id="SSF52540">
    <property type="entry name" value="P-loop containing nucleoside triphosphate hydrolases"/>
    <property type="match status" value="2"/>
</dbReference>
<name>A0A9D1RG55_9BACT</name>
<sequence length="387" mass="43843">MLNIALFGAPGAGKGTQSKELVKKYNLTYISTGDILRKEIAAGTELGLQAKDIINRGGLVSDELIVQIIEKIIESADEGGILFDGFPRTVVQAYILEGLLHRMNRRLLCMLSLEVPREELISRMLKRAAIEGRADDNEEVIKNRFKEYDEKTRPVAEFYKAKGIYYPIDGVGTMEKVFSRLTEKIEQLLETAYRNIVLYGMPGSGRGTQAKKIAKKYSLVYISTGAMIREEIKNQTETGKMCAPYIEAGDNVPDEIAIRLIEKKIQENPAAKGFVFKGFPSTYVQAYILDGILERVHSSVTCAVEINSNPIQCVKRLNARNKTEDRRVYDRNTDIIIHRLETYESCSNKVREYYRNKNKYYSVNGDQDMELVFKSLCDTVDNALRKS</sequence>
<feature type="region of interest" description="NMP" evidence="5">
    <location>
        <begin position="31"/>
        <end position="60"/>
    </location>
</feature>
<dbReference type="GO" id="GO:0005524">
    <property type="term" value="F:ATP binding"/>
    <property type="evidence" value="ECO:0007669"/>
    <property type="project" value="UniProtKB-UniRule"/>
</dbReference>
<dbReference type="Proteomes" id="UP000824267">
    <property type="component" value="Unassembled WGS sequence"/>
</dbReference>
<comment type="pathway">
    <text evidence="5">Purine metabolism; AMP biosynthesis via salvage pathway; AMP from ADP: step 1/1.</text>
</comment>
<reference evidence="8" key="1">
    <citation type="journal article" date="2021" name="PeerJ">
        <title>Extensive microbial diversity within the chicken gut microbiome revealed by metagenomics and culture.</title>
        <authorList>
            <person name="Gilroy R."/>
            <person name="Ravi A."/>
            <person name="Getino M."/>
            <person name="Pursley I."/>
            <person name="Horton D.L."/>
            <person name="Alikhan N.F."/>
            <person name="Baker D."/>
            <person name="Gharbi K."/>
            <person name="Hall N."/>
            <person name="Watson M."/>
            <person name="Adriaenssens E.M."/>
            <person name="Foster-Nyarko E."/>
            <person name="Jarju S."/>
            <person name="Secka A."/>
            <person name="Antonio M."/>
            <person name="Oren A."/>
            <person name="Chaudhuri R.R."/>
            <person name="La Ragione R."/>
            <person name="Hildebrand F."/>
            <person name="Pallen M.J."/>
        </authorList>
    </citation>
    <scope>NUCLEOTIDE SEQUENCE</scope>
    <source>
        <strain evidence="8">Gambia16-930</strain>
    </source>
</reference>
<feature type="binding site" evidence="5">
    <location>
        <begin position="58"/>
        <end position="60"/>
    </location>
    <ligand>
        <name>AMP</name>
        <dbReference type="ChEBI" id="CHEBI:456215"/>
    </ligand>
</feature>
<dbReference type="GO" id="GO:0044209">
    <property type="term" value="P:AMP salvage"/>
    <property type="evidence" value="ECO:0007669"/>
    <property type="project" value="UniProtKB-UniRule"/>
</dbReference>
<feature type="binding site" evidence="5">
    <location>
        <position position="37"/>
    </location>
    <ligand>
        <name>AMP</name>
        <dbReference type="ChEBI" id="CHEBI:456215"/>
    </ligand>
</feature>
<dbReference type="NCBIfam" id="NF001381">
    <property type="entry name" value="PRK00279.1-3"/>
    <property type="match status" value="1"/>
</dbReference>
<dbReference type="AlphaFoldDB" id="A0A9D1RG55"/>
<dbReference type="PROSITE" id="PS00113">
    <property type="entry name" value="ADENYLATE_KINASE"/>
    <property type="match status" value="1"/>
</dbReference>
<comment type="catalytic activity">
    <reaction evidence="5 7">
        <text>AMP + ATP = 2 ADP</text>
        <dbReference type="Rhea" id="RHEA:12973"/>
        <dbReference type="ChEBI" id="CHEBI:30616"/>
        <dbReference type="ChEBI" id="CHEBI:456215"/>
        <dbReference type="ChEBI" id="CHEBI:456216"/>
        <dbReference type="EC" id="2.7.4.3"/>
    </reaction>
</comment>
<dbReference type="EC" id="2.7.4.3" evidence="5 7"/>
<feature type="binding site" evidence="5">
    <location>
        <position position="367"/>
    </location>
    <ligand>
        <name>ATP</name>
        <dbReference type="ChEBI" id="CHEBI:30616"/>
    </ligand>
</feature>
<dbReference type="InterPro" id="IPR027417">
    <property type="entry name" value="P-loop_NTPase"/>
</dbReference>
<comment type="subcellular location">
    <subcellularLocation>
        <location evidence="5 7">Cytoplasm</location>
    </subcellularLocation>
</comment>
<dbReference type="InterPro" id="IPR033690">
    <property type="entry name" value="Adenylat_kinase_CS"/>
</dbReference>
<dbReference type="NCBIfam" id="NF011100">
    <property type="entry name" value="PRK14527.1"/>
    <property type="match status" value="1"/>
</dbReference>